<dbReference type="AlphaFoldDB" id="A0AAV4CYF1"/>
<proteinExistence type="predicted"/>
<reference evidence="2 3" key="1">
    <citation type="journal article" date="2021" name="Elife">
        <title>Chloroplast acquisition without the gene transfer in kleptoplastic sea slugs, Plakobranchus ocellatus.</title>
        <authorList>
            <person name="Maeda T."/>
            <person name="Takahashi S."/>
            <person name="Yoshida T."/>
            <person name="Shimamura S."/>
            <person name="Takaki Y."/>
            <person name="Nagai Y."/>
            <person name="Toyoda A."/>
            <person name="Suzuki Y."/>
            <person name="Arimoto A."/>
            <person name="Ishii H."/>
            <person name="Satoh N."/>
            <person name="Nishiyama T."/>
            <person name="Hasebe M."/>
            <person name="Maruyama T."/>
            <person name="Minagawa J."/>
            <person name="Obokata J."/>
            <person name="Shigenobu S."/>
        </authorList>
    </citation>
    <scope>NUCLEOTIDE SEQUENCE [LARGE SCALE GENOMIC DNA]</scope>
</reference>
<accession>A0AAV4CYF1</accession>
<dbReference type="InterPro" id="IPR036691">
    <property type="entry name" value="Endo/exonu/phosph_ase_sf"/>
</dbReference>
<dbReference type="SUPFAM" id="SSF56219">
    <property type="entry name" value="DNase I-like"/>
    <property type="match status" value="1"/>
</dbReference>
<evidence type="ECO:0000313" key="2">
    <source>
        <dbReference type="EMBL" id="GFO36810.1"/>
    </source>
</evidence>
<name>A0AAV4CYF1_9GAST</name>
<dbReference type="Gene3D" id="3.60.10.10">
    <property type="entry name" value="Endonuclease/exonuclease/phosphatase"/>
    <property type="match status" value="1"/>
</dbReference>
<dbReference type="EMBL" id="BLXT01007141">
    <property type="protein sequence ID" value="GFO36810.1"/>
    <property type="molecule type" value="Genomic_DNA"/>
</dbReference>
<gene>
    <name evidence="2" type="ORF">PoB_006331500</name>
</gene>
<protein>
    <submittedName>
        <fullName evidence="2">Uncharacterized protein</fullName>
    </submittedName>
</protein>
<keyword evidence="3" id="KW-1185">Reference proteome</keyword>
<sequence length="120" mass="13467">MLALNNDVRPGALQVNLHFEGTRLPQLPASGGNSSSSRPARRVGDFNSYSRNLGYENIGTRDEEVEEWQVINHLQLLIDKDEESTFYSRVPKTTTPDLTFAKKIFSEKQTGNWPPASTNT</sequence>
<dbReference type="Proteomes" id="UP000735302">
    <property type="component" value="Unassembled WGS sequence"/>
</dbReference>
<evidence type="ECO:0000256" key="1">
    <source>
        <dbReference type="SAM" id="MobiDB-lite"/>
    </source>
</evidence>
<evidence type="ECO:0000313" key="3">
    <source>
        <dbReference type="Proteomes" id="UP000735302"/>
    </source>
</evidence>
<organism evidence="2 3">
    <name type="scientific">Plakobranchus ocellatus</name>
    <dbReference type="NCBI Taxonomy" id="259542"/>
    <lineage>
        <taxon>Eukaryota</taxon>
        <taxon>Metazoa</taxon>
        <taxon>Spiralia</taxon>
        <taxon>Lophotrochozoa</taxon>
        <taxon>Mollusca</taxon>
        <taxon>Gastropoda</taxon>
        <taxon>Heterobranchia</taxon>
        <taxon>Euthyneura</taxon>
        <taxon>Panpulmonata</taxon>
        <taxon>Sacoglossa</taxon>
        <taxon>Placobranchoidea</taxon>
        <taxon>Plakobranchidae</taxon>
        <taxon>Plakobranchus</taxon>
    </lineage>
</organism>
<feature type="region of interest" description="Disordered" evidence="1">
    <location>
        <begin position="23"/>
        <end position="52"/>
    </location>
</feature>
<comment type="caution">
    <text evidence="2">The sequence shown here is derived from an EMBL/GenBank/DDBJ whole genome shotgun (WGS) entry which is preliminary data.</text>
</comment>